<reference evidence="3" key="1">
    <citation type="journal article" date="2014" name="Proc. Natl. Acad. Sci. U.S.A.">
        <title>Extensive sampling of basidiomycete genomes demonstrates inadequacy of the white-rot/brown-rot paradigm for wood decay fungi.</title>
        <authorList>
            <person name="Riley R."/>
            <person name="Salamov A.A."/>
            <person name="Brown D.W."/>
            <person name="Nagy L.G."/>
            <person name="Floudas D."/>
            <person name="Held B.W."/>
            <person name="Levasseur A."/>
            <person name="Lombard V."/>
            <person name="Morin E."/>
            <person name="Otillar R."/>
            <person name="Lindquist E.A."/>
            <person name="Sun H."/>
            <person name="LaButti K.M."/>
            <person name="Schmutz J."/>
            <person name="Jabbour D."/>
            <person name="Luo H."/>
            <person name="Baker S.E."/>
            <person name="Pisabarro A.G."/>
            <person name="Walton J.D."/>
            <person name="Blanchette R.A."/>
            <person name="Henrissat B."/>
            <person name="Martin F."/>
            <person name="Cullen D."/>
            <person name="Hibbett D.S."/>
            <person name="Grigoriev I.V."/>
        </authorList>
    </citation>
    <scope>NUCLEOTIDE SEQUENCE [LARGE SCALE GENOMIC DNA]</scope>
    <source>
        <strain evidence="3">CBS 339.88</strain>
    </source>
</reference>
<dbReference type="PANTHER" id="PTHR42791">
    <property type="entry name" value="GNAT FAMILY ACETYLTRANSFERASE"/>
    <property type="match status" value="1"/>
</dbReference>
<dbReference type="HOGENOM" id="CLU_069195_3_0_1"/>
<dbReference type="Pfam" id="PF00583">
    <property type="entry name" value="Acetyltransf_1"/>
    <property type="match status" value="1"/>
</dbReference>
<evidence type="ECO:0000313" key="3">
    <source>
        <dbReference type="Proteomes" id="UP000027222"/>
    </source>
</evidence>
<dbReference type="Gene3D" id="3.40.630.30">
    <property type="match status" value="1"/>
</dbReference>
<dbReference type="GO" id="GO:0016747">
    <property type="term" value="F:acyltransferase activity, transferring groups other than amino-acyl groups"/>
    <property type="evidence" value="ECO:0007669"/>
    <property type="project" value="InterPro"/>
</dbReference>
<feature type="domain" description="N-acetyltransferase" evidence="1">
    <location>
        <begin position="130"/>
        <end position="215"/>
    </location>
</feature>
<dbReference type="PANTHER" id="PTHR42791:SF1">
    <property type="entry name" value="N-ACETYLTRANSFERASE DOMAIN-CONTAINING PROTEIN"/>
    <property type="match status" value="1"/>
</dbReference>
<dbReference type="AlphaFoldDB" id="A0A067T522"/>
<keyword evidence="3" id="KW-1185">Reference proteome</keyword>
<gene>
    <name evidence="2" type="ORF">GALMADRAFT_245316</name>
</gene>
<dbReference type="Proteomes" id="UP000027222">
    <property type="component" value="Unassembled WGS sequence"/>
</dbReference>
<accession>A0A067T522</accession>
<evidence type="ECO:0000259" key="1">
    <source>
        <dbReference type="Pfam" id="PF00583"/>
    </source>
</evidence>
<name>A0A067T522_GALM3</name>
<dbReference type="InterPro" id="IPR000182">
    <property type="entry name" value="GNAT_dom"/>
</dbReference>
<dbReference type="InterPro" id="IPR016181">
    <property type="entry name" value="Acyl_CoA_acyltransferase"/>
</dbReference>
<organism evidence="2 3">
    <name type="scientific">Galerina marginata (strain CBS 339.88)</name>
    <dbReference type="NCBI Taxonomy" id="685588"/>
    <lineage>
        <taxon>Eukaryota</taxon>
        <taxon>Fungi</taxon>
        <taxon>Dikarya</taxon>
        <taxon>Basidiomycota</taxon>
        <taxon>Agaricomycotina</taxon>
        <taxon>Agaricomycetes</taxon>
        <taxon>Agaricomycetidae</taxon>
        <taxon>Agaricales</taxon>
        <taxon>Agaricineae</taxon>
        <taxon>Strophariaceae</taxon>
        <taxon>Galerina</taxon>
    </lineage>
</organism>
<dbReference type="OrthoDB" id="544277at2759"/>
<dbReference type="SUPFAM" id="SSF55729">
    <property type="entry name" value="Acyl-CoA N-acyltransferases (Nat)"/>
    <property type="match status" value="1"/>
</dbReference>
<evidence type="ECO:0000313" key="2">
    <source>
        <dbReference type="EMBL" id="KDR78236.1"/>
    </source>
</evidence>
<dbReference type="InterPro" id="IPR052523">
    <property type="entry name" value="Trichothecene_AcTrans"/>
</dbReference>
<dbReference type="STRING" id="685588.A0A067T522"/>
<proteinExistence type="predicted"/>
<sequence>MSSEASATRATPYVKLATLADLEELVDVAFRAFIHDPVMNYFGNVKKMLEEGVDLKACRDRRMFYAFLIRACFLVGGRVTVVMGRAEGSTEDRILAGALWLPPRRRLAAWMVPTVLRAGVVSVLKGWGLTGFIRIVLDYQITCERTMHELFKVKAKKKSPEDSWYLQLTFTDPDYRGRGFMSLLVRDAFAHAPNDTFTLEATTDKSRDQYTHLGFEVCLVIFLFGESPSNFCLLERHFHQAWPRKIGQAWSLRFGRRCGGGGMLGYGKVALKSRLIHAARTDNDLEY</sequence>
<dbReference type="EMBL" id="KL142375">
    <property type="protein sequence ID" value="KDR78236.1"/>
    <property type="molecule type" value="Genomic_DNA"/>
</dbReference>
<protein>
    <recommendedName>
        <fullName evidence="1">N-acetyltransferase domain-containing protein</fullName>
    </recommendedName>
</protein>